<protein>
    <submittedName>
        <fullName evidence="1">Uncharacterized protein</fullName>
    </submittedName>
</protein>
<dbReference type="EMBL" id="SUKA01000007">
    <property type="protein sequence ID" value="TJY62650.1"/>
    <property type="molecule type" value="Genomic_DNA"/>
</dbReference>
<accession>A0A4U0GUA2</accession>
<comment type="caution">
    <text evidence="1">The sequence shown here is derived from an EMBL/GenBank/DDBJ whole genome shotgun (WGS) entry which is preliminary data.</text>
</comment>
<dbReference type="Proteomes" id="UP000309872">
    <property type="component" value="Unassembled WGS sequence"/>
</dbReference>
<dbReference type="RefSeq" id="WP_136822437.1">
    <property type="nucleotide sequence ID" value="NZ_BMJX01000007.1"/>
</dbReference>
<organism evidence="1 2">
    <name type="scientific">Sphingobacterium alkalisoli</name>
    <dbReference type="NCBI Taxonomy" id="1874115"/>
    <lineage>
        <taxon>Bacteria</taxon>
        <taxon>Pseudomonadati</taxon>
        <taxon>Bacteroidota</taxon>
        <taxon>Sphingobacteriia</taxon>
        <taxon>Sphingobacteriales</taxon>
        <taxon>Sphingobacteriaceae</taxon>
        <taxon>Sphingobacterium</taxon>
    </lineage>
</organism>
<reference evidence="1 2" key="1">
    <citation type="submission" date="2019-04" db="EMBL/GenBank/DDBJ databases">
        <title>Sphingobacterium olei sp. nov., isolated from oil-contaminated soil.</title>
        <authorList>
            <person name="Liu B."/>
        </authorList>
    </citation>
    <scope>NUCLEOTIDE SEQUENCE [LARGE SCALE GENOMIC DNA]</scope>
    <source>
        <strain evidence="1 2">Y3L14</strain>
    </source>
</reference>
<keyword evidence="2" id="KW-1185">Reference proteome</keyword>
<dbReference type="OrthoDB" id="794757at2"/>
<proteinExistence type="predicted"/>
<dbReference type="AlphaFoldDB" id="A0A4U0GUA2"/>
<dbReference type="PROSITE" id="PS51257">
    <property type="entry name" value="PROKAR_LIPOPROTEIN"/>
    <property type="match status" value="1"/>
</dbReference>
<name>A0A4U0GUA2_9SPHI</name>
<evidence type="ECO:0000313" key="1">
    <source>
        <dbReference type="EMBL" id="TJY62650.1"/>
    </source>
</evidence>
<evidence type="ECO:0000313" key="2">
    <source>
        <dbReference type="Proteomes" id="UP000309872"/>
    </source>
</evidence>
<gene>
    <name evidence="1" type="ORF">FAZ19_19455</name>
</gene>
<sequence length="184" mass="21185">MYWYKRNSQHILKAIAILICNVTLFSCISTDPAQKKRAELFDLPSFFQSEIKSLKETNPTITKTVRKDSISEVQEIKIKNWDTELASFVAIDINKPAYSGYVDIDSVDNLVTYTITNPDLDLSCIQIQYKNGKANDIVIERKVKNSLYSTTELLEYRKNDSYTVEKNQAVKVVGENYYKIKGEF</sequence>